<reference evidence="15" key="1">
    <citation type="submission" date="2023-06" db="EMBL/GenBank/DDBJ databases">
        <title>Genome-scale phylogeny and comparative genomics of the fungal order Sordariales.</title>
        <authorList>
            <consortium name="Lawrence Berkeley National Laboratory"/>
            <person name="Hensen N."/>
            <person name="Bonometti L."/>
            <person name="Westerberg I."/>
            <person name="Brannstrom I.O."/>
            <person name="Guillou S."/>
            <person name="Cros-Aarteil S."/>
            <person name="Calhoun S."/>
            <person name="Haridas S."/>
            <person name="Kuo A."/>
            <person name="Mondo S."/>
            <person name="Pangilinan J."/>
            <person name="Riley R."/>
            <person name="Labutti K."/>
            <person name="Andreopoulos B."/>
            <person name="Lipzen A."/>
            <person name="Chen C."/>
            <person name="Yanf M."/>
            <person name="Daum C."/>
            <person name="Ng V."/>
            <person name="Clum A."/>
            <person name="Steindorff A."/>
            <person name="Ohm R."/>
            <person name="Martin F."/>
            <person name="Silar P."/>
            <person name="Natvig D."/>
            <person name="Lalanne C."/>
            <person name="Gautier V."/>
            <person name="Ament-Velasquez S.L."/>
            <person name="Kruys A."/>
            <person name="Hutchinson M.I."/>
            <person name="Powell A.J."/>
            <person name="Barry K."/>
            <person name="Miller A.N."/>
            <person name="Grigoriev I.V."/>
            <person name="Debuchy R."/>
            <person name="Gladieux P."/>
            <person name="Thoren M.H."/>
            <person name="Johannesson H."/>
        </authorList>
    </citation>
    <scope>NUCLEOTIDE SEQUENCE</scope>
    <source>
        <strain evidence="15">PSN4</strain>
    </source>
</reference>
<feature type="active site" description="Nucleophile" evidence="11">
    <location>
        <position position="102"/>
    </location>
</feature>
<dbReference type="InterPro" id="IPR018208">
    <property type="entry name" value="GH11_AS_1"/>
</dbReference>
<dbReference type="InterPro" id="IPR001137">
    <property type="entry name" value="Glyco_hydro_11"/>
</dbReference>
<feature type="signal peptide" evidence="13">
    <location>
        <begin position="1"/>
        <end position="22"/>
    </location>
</feature>
<evidence type="ECO:0000313" key="15">
    <source>
        <dbReference type="EMBL" id="KAK1760416.1"/>
    </source>
</evidence>
<dbReference type="EMBL" id="MU839827">
    <property type="protein sequence ID" value="KAK1760416.1"/>
    <property type="molecule type" value="Genomic_DNA"/>
</dbReference>
<evidence type="ECO:0000256" key="2">
    <source>
        <dbReference type="ARBA" id="ARBA00004851"/>
    </source>
</evidence>
<keyword evidence="10 11" id="KW-0624">Polysaccharide degradation</keyword>
<dbReference type="InterPro" id="IPR013320">
    <property type="entry name" value="ConA-like_dom_sf"/>
</dbReference>
<evidence type="ECO:0000256" key="4">
    <source>
        <dbReference type="ARBA" id="ARBA00012590"/>
    </source>
</evidence>
<dbReference type="PANTHER" id="PTHR46828:SF2">
    <property type="entry name" value="ENDO-1,4-BETA-XYLANASE A-RELATED"/>
    <property type="match status" value="1"/>
</dbReference>
<feature type="domain" description="GH11" evidence="14">
    <location>
        <begin position="17"/>
        <end position="208"/>
    </location>
</feature>
<evidence type="ECO:0000313" key="16">
    <source>
        <dbReference type="Proteomes" id="UP001239445"/>
    </source>
</evidence>
<sequence>MGFFKLASFFVLLAAAAVGVWSAPSAGGYIWSSWTDGKAKITQKNGPNGQYSVKWSGDKGNFVIGKGWNPGGPRDIPYSGTFKPVGNGYLSVYGWTTNPLVEYYIVECYGTHKPSDTPEAVMKGNMTSGGGVYELMTKKRINKPSIIGTATFDQYFAIRVDRRVGGTISTGDFFKAWEDVGLKMGKHNEMIVAVEGQDSSGEADITHGGVAACADYYVYAYRSTYWCACACAGEEHEDTYPVPAGEELFCCLDEFESVCASGYNEFGSVYYARDSNDSSDARTVGDDDGCILYQVTLYSWGAG</sequence>
<keyword evidence="5 11" id="KW-0858">Xylan degradation</keyword>
<evidence type="ECO:0000256" key="5">
    <source>
        <dbReference type="ARBA" id="ARBA00022651"/>
    </source>
</evidence>
<dbReference type="PROSITE" id="PS51761">
    <property type="entry name" value="GH11_3"/>
    <property type="match status" value="1"/>
</dbReference>
<dbReference type="EC" id="3.2.1.8" evidence="4 11"/>
<dbReference type="InterPro" id="IPR013319">
    <property type="entry name" value="GH11/12"/>
</dbReference>
<evidence type="ECO:0000256" key="10">
    <source>
        <dbReference type="ARBA" id="ARBA00023326"/>
    </source>
</evidence>
<dbReference type="PROSITE" id="PS00776">
    <property type="entry name" value="GH11_1"/>
    <property type="match status" value="1"/>
</dbReference>
<dbReference type="InterPro" id="IPR033123">
    <property type="entry name" value="GH11_dom"/>
</dbReference>
<comment type="catalytic activity">
    <reaction evidence="1 11 12">
        <text>Endohydrolysis of (1-&gt;4)-beta-D-xylosidic linkages in xylans.</text>
        <dbReference type="EC" id="3.2.1.8"/>
    </reaction>
</comment>
<name>A0AAJ0BQX0_9PEZI</name>
<evidence type="ECO:0000256" key="6">
    <source>
        <dbReference type="ARBA" id="ARBA00022729"/>
    </source>
</evidence>
<evidence type="ECO:0000259" key="14">
    <source>
        <dbReference type="PROSITE" id="PS51761"/>
    </source>
</evidence>
<dbReference type="Pfam" id="PF00457">
    <property type="entry name" value="Glyco_hydro_11"/>
    <property type="match status" value="1"/>
</dbReference>
<keyword evidence="8 11" id="KW-0119">Carbohydrate metabolism</keyword>
<accession>A0AAJ0BQX0</accession>
<dbReference type="SUPFAM" id="SSF49899">
    <property type="entry name" value="Concanavalin A-like lectins/glucanases"/>
    <property type="match status" value="1"/>
</dbReference>
<evidence type="ECO:0000256" key="1">
    <source>
        <dbReference type="ARBA" id="ARBA00000681"/>
    </source>
</evidence>
<keyword evidence="6 13" id="KW-0732">Signal</keyword>
<dbReference type="GO" id="GO:0031176">
    <property type="term" value="F:endo-1,4-beta-xylanase activity"/>
    <property type="evidence" value="ECO:0007669"/>
    <property type="project" value="UniProtKB-UniRule"/>
</dbReference>
<gene>
    <name evidence="15" type="ORF">QBC47DRAFT_456166</name>
</gene>
<evidence type="ECO:0000256" key="9">
    <source>
        <dbReference type="ARBA" id="ARBA00023295"/>
    </source>
</evidence>
<proteinExistence type="inferred from homology"/>
<dbReference type="PRINTS" id="PR00911">
    <property type="entry name" value="GLHYDRLASE11"/>
</dbReference>
<organism evidence="15 16">
    <name type="scientific">Echria macrotheca</name>
    <dbReference type="NCBI Taxonomy" id="438768"/>
    <lineage>
        <taxon>Eukaryota</taxon>
        <taxon>Fungi</taxon>
        <taxon>Dikarya</taxon>
        <taxon>Ascomycota</taxon>
        <taxon>Pezizomycotina</taxon>
        <taxon>Sordariomycetes</taxon>
        <taxon>Sordariomycetidae</taxon>
        <taxon>Sordariales</taxon>
        <taxon>Schizotheciaceae</taxon>
        <taxon>Echria</taxon>
    </lineage>
</organism>
<evidence type="ECO:0000256" key="3">
    <source>
        <dbReference type="ARBA" id="ARBA00007792"/>
    </source>
</evidence>
<evidence type="ECO:0000256" key="7">
    <source>
        <dbReference type="ARBA" id="ARBA00022801"/>
    </source>
</evidence>
<evidence type="ECO:0000256" key="8">
    <source>
        <dbReference type="ARBA" id="ARBA00023277"/>
    </source>
</evidence>
<feature type="active site" description="Proton donor" evidence="11">
    <location>
        <position position="195"/>
    </location>
</feature>
<dbReference type="AlphaFoldDB" id="A0AAJ0BQX0"/>
<comment type="pathway">
    <text evidence="2 11 12">Glycan degradation; xylan degradation.</text>
</comment>
<protein>
    <recommendedName>
        <fullName evidence="4 11">Endo-1,4-beta-xylanase</fullName>
        <ecNumber evidence="4 11">3.2.1.8</ecNumber>
    </recommendedName>
</protein>
<comment type="caution">
    <text evidence="15">The sequence shown here is derived from an EMBL/GenBank/DDBJ whole genome shotgun (WGS) entry which is preliminary data.</text>
</comment>
<feature type="chain" id="PRO_5042555976" description="Endo-1,4-beta-xylanase" evidence="13">
    <location>
        <begin position="23"/>
        <end position="303"/>
    </location>
</feature>
<keyword evidence="16" id="KW-1185">Reference proteome</keyword>
<keyword evidence="7 11" id="KW-0378">Hydrolase</keyword>
<dbReference type="PANTHER" id="PTHR46828">
    <property type="entry name" value="ENDO-1,4-BETA-XYLANASE A-RELATED"/>
    <property type="match status" value="1"/>
</dbReference>
<dbReference type="Proteomes" id="UP001239445">
    <property type="component" value="Unassembled WGS sequence"/>
</dbReference>
<evidence type="ECO:0000256" key="12">
    <source>
        <dbReference type="RuleBase" id="RU362015"/>
    </source>
</evidence>
<evidence type="ECO:0000256" key="13">
    <source>
        <dbReference type="SAM" id="SignalP"/>
    </source>
</evidence>
<dbReference type="Gene3D" id="2.60.120.180">
    <property type="match status" value="1"/>
</dbReference>
<evidence type="ECO:0000256" key="11">
    <source>
        <dbReference type="PROSITE-ProRule" id="PRU01097"/>
    </source>
</evidence>
<keyword evidence="9 11" id="KW-0326">Glycosidase</keyword>
<comment type="similarity">
    <text evidence="3 11 12">Belongs to the glycosyl hydrolase 11 (cellulase G) family.</text>
</comment>
<dbReference type="GO" id="GO:0045493">
    <property type="term" value="P:xylan catabolic process"/>
    <property type="evidence" value="ECO:0007669"/>
    <property type="project" value="UniProtKB-UniRule"/>
</dbReference>